<dbReference type="GO" id="GO:0005929">
    <property type="term" value="C:cilium"/>
    <property type="evidence" value="ECO:0007669"/>
    <property type="project" value="TreeGrafter"/>
</dbReference>
<dbReference type="KEGG" id="gacu:117562538"/>
<protein>
    <submittedName>
        <fullName evidence="4 5">Coiled-coil domain-containing protein 40</fullName>
    </submittedName>
</protein>
<accession>A0A6P8WAZ8</accession>
<feature type="compositionally biased region" description="Polar residues" evidence="2">
    <location>
        <begin position="49"/>
        <end position="71"/>
    </location>
</feature>
<feature type="compositionally biased region" description="Basic and acidic residues" evidence="2">
    <location>
        <begin position="15"/>
        <end position="26"/>
    </location>
</feature>
<keyword evidence="1" id="KW-0175">Coiled coil</keyword>
<feature type="compositionally biased region" description="Acidic residues" evidence="2">
    <location>
        <begin position="27"/>
        <end position="39"/>
    </location>
</feature>
<dbReference type="InterPro" id="IPR037386">
    <property type="entry name" value="CCDC40"/>
</dbReference>
<dbReference type="GO" id="GO:0035082">
    <property type="term" value="P:axoneme assembly"/>
    <property type="evidence" value="ECO:0007669"/>
    <property type="project" value="InterPro"/>
</dbReference>
<dbReference type="CTD" id="55036"/>
<organism evidence="3 5">
    <name type="scientific">Gymnodraco acuticeps</name>
    <name type="common">Antarctic dragonfish</name>
    <dbReference type="NCBI Taxonomy" id="8218"/>
    <lineage>
        <taxon>Eukaryota</taxon>
        <taxon>Metazoa</taxon>
        <taxon>Chordata</taxon>
        <taxon>Craniata</taxon>
        <taxon>Vertebrata</taxon>
        <taxon>Euteleostomi</taxon>
        <taxon>Actinopterygii</taxon>
        <taxon>Neopterygii</taxon>
        <taxon>Teleostei</taxon>
        <taxon>Neoteleostei</taxon>
        <taxon>Acanthomorphata</taxon>
        <taxon>Eupercaria</taxon>
        <taxon>Perciformes</taxon>
        <taxon>Notothenioidei</taxon>
        <taxon>Bathydraconidae</taxon>
        <taxon>Gymnodraco</taxon>
    </lineage>
</organism>
<feature type="compositionally biased region" description="Acidic residues" evidence="2">
    <location>
        <begin position="106"/>
        <end position="135"/>
    </location>
</feature>
<dbReference type="GO" id="GO:0005737">
    <property type="term" value="C:cytoplasm"/>
    <property type="evidence" value="ECO:0007669"/>
    <property type="project" value="TreeGrafter"/>
</dbReference>
<feature type="region of interest" description="Disordered" evidence="2">
    <location>
        <begin position="1"/>
        <end position="135"/>
    </location>
</feature>
<dbReference type="RefSeq" id="XP_034096278.1">
    <property type="nucleotide sequence ID" value="XM_034240387.1"/>
</dbReference>
<dbReference type="OrthoDB" id="188741at2759"/>
<evidence type="ECO:0000313" key="5">
    <source>
        <dbReference type="RefSeq" id="XP_034096278.1"/>
    </source>
</evidence>
<name>A0A6P8WAZ8_GYMAC</name>
<feature type="coiled-coil region" evidence="1">
    <location>
        <begin position="730"/>
        <end position="818"/>
    </location>
</feature>
<dbReference type="Pfam" id="PF08647">
    <property type="entry name" value="BRE1"/>
    <property type="match status" value="1"/>
</dbReference>
<dbReference type="Proteomes" id="UP000515161">
    <property type="component" value="Unplaced"/>
</dbReference>
<keyword evidence="3" id="KW-1185">Reference proteome</keyword>
<dbReference type="GO" id="GO:0005576">
    <property type="term" value="C:extracellular region"/>
    <property type="evidence" value="ECO:0007669"/>
    <property type="project" value="GOC"/>
</dbReference>
<reference evidence="4 5" key="1">
    <citation type="submission" date="2025-04" db="UniProtKB">
        <authorList>
            <consortium name="RefSeq"/>
        </authorList>
    </citation>
    <scope>IDENTIFICATION</scope>
</reference>
<dbReference type="AlphaFoldDB" id="A0A6P8WAZ8"/>
<evidence type="ECO:0000256" key="1">
    <source>
        <dbReference type="SAM" id="Coils"/>
    </source>
</evidence>
<feature type="coiled-coil region" evidence="1">
    <location>
        <begin position="273"/>
        <end position="356"/>
    </location>
</feature>
<dbReference type="GO" id="GO:0001947">
    <property type="term" value="P:heart looping"/>
    <property type="evidence" value="ECO:0007669"/>
    <property type="project" value="TreeGrafter"/>
</dbReference>
<dbReference type="PANTHER" id="PTHR16275:SF8">
    <property type="entry name" value="COILED-COIL DOMAIN-CONTAINING PROTEIN 40"/>
    <property type="match status" value="1"/>
</dbReference>
<gene>
    <name evidence="4 5" type="primary">ccdc40</name>
</gene>
<sequence>MQSTRGEGGEEAGEEEVRPEASRQTEEVSELQDGGEEAAEDRGAPVPAATQSVSLNQSGPEPDDTTPQLQPVHTGLDDFPAATNSVQENVAQLPLTLHPSHLNTSEDMEDQEPPQEEEEEEEEGEVEDEEEEDEEFIVLDSEHPLVRRQQVALNRQLSNQLERIELGLKEKLANEKEDDKHLQELGVGMYGVQEQLARLQTRLDERQHTKAEAEAKRQQARDQLEEIKRQYSNITGQDRKDKANASQLQVEIDNLMQHLVFTQGVSEDLSSNVKALKNARRRAGAEKNQAEEQKFQQDLYVERLTKDKERLTEQIAMYEAQAKAQAEETHSAKEALSEAEMEMESLVLARNQLLQQWSGSLVAMRRRDEAFSAMQDAVRTVEHQVILLDREIEGYKRSTNEEQEENEKLTMQLNWSHMDGATSRKLIIQKQAQGEALQAHYSSCLRTLRETERTLARLSKETSAHHTEVIDQRRQLQKESAVRLEIEDKIMTHIQQKLTHNKAAKYSQRLTSRIATLKREKSLRLWQLENDVVALGQEISKASQHLESLGLTTEALDEKIARSNKLLTTIQAKMSSFVTLIAHKQASIATCNKKIYQIAAKTGHEDLSPLQIKVEAIRAQMEELAGRIKSDQQLWMMRQGTLVAMTHEIDANSKEMLKLQTEYTAMQQKKIRLEGQIEAEHHEETELEKNAKMLRGDLLKLNTLLSKNSQLSLALKQENALRETDFLHRLKEAERESIQMQIKHERIQEEKERILNSLVEAERQIMLWEKKIQLVKETRSAVDSEVGQGDIQIMKAEVHRMEVRLNHLLKQQERLLKESEATVERRGVIILRREAMFHTSKKTTTKGEVNRVTQGLQRKTHDTHKRVVEYEQGIRELQEGQVRLSERLVQQKQKLSELCGTSYVLDPEFENLQDTKERNLAHLVSLQSRMKKLQGVCEGSYRASATSESVAAALQSQMERVRATGTILQRVCEEFPQHQGVLRRLALALAARTQTARTQVRVQETS</sequence>
<evidence type="ECO:0000313" key="4">
    <source>
        <dbReference type="RefSeq" id="XP_034096277.1"/>
    </source>
</evidence>
<dbReference type="GO" id="GO:0060287">
    <property type="term" value="P:epithelial cilium movement involved in determination of left/right asymmetry"/>
    <property type="evidence" value="ECO:0007669"/>
    <property type="project" value="TreeGrafter"/>
</dbReference>
<evidence type="ECO:0000256" key="2">
    <source>
        <dbReference type="SAM" id="MobiDB-lite"/>
    </source>
</evidence>
<evidence type="ECO:0000313" key="3">
    <source>
        <dbReference type="Proteomes" id="UP000515161"/>
    </source>
</evidence>
<dbReference type="GeneID" id="117562538"/>
<dbReference type="PANTHER" id="PTHR16275">
    <property type="entry name" value="COILED-COIL DOMAIN-CONTAINING PROTEIN 40"/>
    <property type="match status" value="1"/>
</dbReference>
<proteinExistence type="predicted"/>
<dbReference type="RefSeq" id="XP_034096277.1">
    <property type="nucleotide sequence ID" value="XM_034240386.1"/>
</dbReference>
<feature type="coiled-coil region" evidence="1">
    <location>
        <begin position="154"/>
        <end position="237"/>
    </location>
</feature>